<dbReference type="GO" id="GO:0006313">
    <property type="term" value="P:DNA transposition"/>
    <property type="evidence" value="ECO:0007669"/>
    <property type="project" value="InterPro"/>
</dbReference>
<sequence>MMGNPRARYTQEFMIEAVRMVRGGQSMAAVAKILAISPKTLHNWVKADAAGKLNGAGKQTSAEQMEIARLRAELSRVKMERDILEKAAAYFATGSA</sequence>
<dbReference type="GO" id="GO:0003677">
    <property type="term" value="F:DNA binding"/>
    <property type="evidence" value="ECO:0007669"/>
    <property type="project" value="InterPro"/>
</dbReference>
<reference evidence="1" key="1">
    <citation type="submission" date="2016-01" db="EMBL/GenBank/DDBJ databases">
        <authorList>
            <person name="Peeters C."/>
        </authorList>
    </citation>
    <scope>NUCLEOTIDE SEQUENCE [LARGE SCALE GENOMIC DNA]</scope>
    <source>
        <strain evidence="1">LMG 22937</strain>
    </source>
</reference>
<accession>A0A158KPC1</accession>
<gene>
    <name evidence="1" type="ORF">AWB67_06236</name>
</gene>
<protein>
    <submittedName>
        <fullName evidence="1">Transposase</fullName>
    </submittedName>
</protein>
<dbReference type="InterPro" id="IPR002514">
    <property type="entry name" value="Transposase_8"/>
</dbReference>
<dbReference type="SUPFAM" id="SSF46689">
    <property type="entry name" value="Homeodomain-like"/>
    <property type="match status" value="1"/>
</dbReference>
<dbReference type="Gene3D" id="1.10.10.60">
    <property type="entry name" value="Homeodomain-like"/>
    <property type="match status" value="1"/>
</dbReference>
<comment type="caution">
    <text evidence="1">The sequence shown here is derived from an EMBL/GenBank/DDBJ whole genome shotgun (WGS) entry which is preliminary data.</text>
</comment>
<organism evidence="1 2">
    <name type="scientific">Caballeronia terrestris</name>
    <dbReference type="NCBI Taxonomy" id="1226301"/>
    <lineage>
        <taxon>Bacteria</taxon>
        <taxon>Pseudomonadati</taxon>
        <taxon>Pseudomonadota</taxon>
        <taxon>Betaproteobacteria</taxon>
        <taxon>Burkholderiales</taxon>
        <taxon>Burkholderiaceae</taxon>
        <taxon>Caballeronia</taxon>
    </lineage>
</organism>
<dbReference type="AlphaFoldDB" id="A0A158KPC1"/>
<dbReference type="EMBL" id="FCOL02000084">
    <property type="protein sequence ID" value="SAL82835.1"/>
    <property type="molecule type" value="Genomic_DNA"/>
</dbReference>
<dbReference type="PANTHER" id="PTHR33215">
    <property type="entry name" value="PROTEIN DISTAL ANTENNA"/>
    <property type="match status" value="1"/>
</dbReference>
<dbReference type="Proteomes" id="UP000054925">
    <property type="component" value="Unassembled WGS sequence"/>
</dbReference>
<dbReference type="InterPro" id="IPR051839">
    <property type="entry name" value="RD_transcriptional_regulator"/>
</dbReference>
<dbReference type="GO" id="GO:0004803">
    <property type="term" value="F:transposase activity"/>
    <property type="evidence" value="ECO:0007669"/>
    <property type="project" value="InterPro"/>
</dbReference>
<dbReference type="Pfam" id="PF01527">
    <property type="entry name" value="HTH_Tnp_1"/>
    <property type="match status" value="1"/>
</dbReference>
<evidence type="ECO:0000313" key="1">
    <source>
        <dbReference type="EMBL" id="SAL82835.1"/>
    </source>
</evidence>
<evidence type="ECO:0000313" key="2">
    <source>
        <dbReference type="Proteomes" id="UP000054925"/>
    </source>
</evidence>
<dbReference type="PANTHER" id="PTHR33215:SF13">
    <property type="entry name" value="PROTEIN DISTAL ANTENNA"/>
    <property type="match status" value="1"/>
</dbReference>
<proteinExistence type="predicted"/>
<keyword evidence="2" id="KW-1185">Reference proteome</keyword>
<dbReference type="InterPro" id="IPR009057">
    <property type="entry name" value="Homeodomain-like_sf"/>
</dbReference>
<name>A0A158KPC1_9BURK</name>